<sequence length="1115" mass="124987">MRFVLIIVVFASTLYSCSEKDGTLFNFIPPETSGIDFNNIVIGNDSLNVMDYDYFYNGGGVGIGDFNLDGLPDIFFSGNMTSSKLYLNKGNLKFEDITESAGISTDDWCTGVSIIDINQDGRPDIHVATGSNTDKASQGNYFFINVTTGDDGVRFEEKSLEMGLKDSIYAMQAAWLDYDKDNDLDLFIIHNALEDYQKNIPLGQRKDGSGKSTDKLYRNEGLQNGLPYFTDVSREAGILIEGWSLGVAVSDFNGDNFPDLYVANDFLSNDILYINNTDGTFSNKIGSYIRHQSHNSMGIDVADLNNDAAPDIVVLDMLPEDNLRHKTMFPDIAFNNSKNVLSKGYQQQYVRNVLQLNNGNRTFSEIGYLAGISATDWSWSPLIADFDNDGHRDLYVTNGYVKEITDLDFVDNYNKGSIFGTKETKRKKLVEQLNAMKGVKKSNRFFRNSGELIFIDKTELSGLQRPSFSNGAVYADLDVDGDLDIIVNNINDPAFVFENTTIQKEKIRNNFLKLRFTPQHRALGAKIYLYANGERQFSEYYPSRGYLSSVGPAVHFGLKNAGKVDSLKIMWPTDSLSVLKDVQVNQELLIPVGHMPKRETSRVNPLTETVFHRVPVNGISYVHKENGFNDFDHWPLHFRSYDKLGPAITTGDINGDYMDDIIVGGAAGESGRIYFGDESGNFTESKSFDEINKEFEDTELVLFDADGDGDLDLYCASGTSEHFSRADLLQDRFYFNDGRGAFKYRKSALPKIKEITATVAPLDYDRDGDLDLFIGGRVRPNAYPESPRSYLLQNDGKGNFKDVTKSHSRELLYPGMVTSAAIADIDKDGWDDLVLVGEWMPIDMYYNKKGVLKKQKGPNGLEASNGWWNCIAVADLDNDGDLDFLLGNWGLNNPFKANRKEPLRIYAKDYDNNGTIEAIMTYYNQGEEYIVHPRNTLTKQLPVLRQRVKDYKTYGETPFHGIFGKADIKGAKVWEAMELASGFIENLGGCQFRFHAFPIEAQWAPILDFEITDLNKDVFPDVLGVGNFYGTEVLTGNYDAGNGICMLGQKNGGFKVVRMSESGFYFGGEARKIDILNNVHGKRIPKRFIIVSQNDSLQFLENSGGFNFIDPNPTD</sequence>
<gene>
    <name evidence="3" type="ORF">D7Z94_22350</name>
</gene>
<evidence type="ECO:0000313" key="4">
    <source>
        <dbReference type="Proteomes" id="UP000276603"/>
    </source>
</evidence>
<evidence type="ECO:0000313" key="3">
    <source>
        <dbReference type="EMBL" id="RKN77961.1"/>
    </source>
</evidence>
<protein>
    <submittedName>
        <fullName evidence="3">RNA-binding protein</fullName>
    </submittedName>
</protein>
<reference evidence="3 4" key="1">
    <citation type="submission" date="2018-10" db="EMBL/GenBank/DDBJ databases">
        <title>Ulvibacterium marinum gen. nov., sp. nov., a novel marine bacterium of the family Flavobacteriaceae, isolated from a culture of the green alga Ulva prolifera.</title>
        <authorList>
            <person name="Zhang Z."/>
        </authorList>
    </citation>
    <scope>NUCLEOTIDE SEQUENCE [LARGE SCALE GENOMIC DNA]</scope>
    <source>
        <strain evidence="3 4">CCMM003</strain>
    </source>
</reference>
<dbReference type="InterPro" id="IPR011519">
    <property type="entry name" value="UnbV_ASPIC"/>
</dbReference>
<dbReference type="InterPro" id="IPR028994">
    <property type="entry name" value="Integrin_alpha_N"/>
</dbReference>
<keyword evidence="4" id="KW-1185">Reference proteome</keyword>
<proteinExistence type="predicted"/>
<dbReference type="Pfam" id="PF13517">
    <property type="entry name" value="FG-GAP_3"/>
    <property type="match status" value="5"/>
</dbReference>
<dbReference type="InterPro" id="IPR027039">
    <property type="entry name" value="Crtac1"/>
</dbReference>
<keyword evidence="1" id="KW-0732">Signal</keyword>
<dbReference type="EMBL" id="RBCJ01000005">
    <property type="protein sequence ID" value="RKN77961.1"/>
    <property type="molecule type" value="Genomic_DNA"/>
</dbReference>
<dbReference type="Proteomes" id="UP000276603">
    <property type="component" value="Unassembled WGS sequence"/>
</dbReference>
<dbReference type="PANTHER" id="PTHR16026:SF0">
    <property type="entry name" value="CARTILAGE ACIDIC PROTEIN 1"/>
    <property type="match status" value="1"/>
</dbReference>
<dbReference type="PROSITE" id="PS51257">
    <property type="entry name" value="PROKAR_LIPOPROTEIN"/>
    <property type="match status" value="1"/>
</dbReference>
<organism evidence="3 4">
    <name type="scientific">Ulvibacterium marinum</name>
    <dbReference type="NCBI Taxonomy" id="2419782"/>
    <lineage>
        <taxon>Bacteria</taxon>
        <taxon>Pseudomonadati</taxon>
        <taxon>Bacteroidota</taxon>
        <taxon>Flavobacteriia</taxon>
        <taxon>Flavobacteriales</taxon>
        <taxon>Flavobacteriaceae</taxon>
        <taxon>Ulvibacterium</taxon>
    </lineage>
</organism>
<feature type="domain" description="ASPIC/UnbV" evidence="2">
    <location>
        <begin position="522"/>
        <end position="588"/>
    </location>
</feature>
<dbReference type="SUPFAM" id="SSF69318">
    <property type="entry name" value="Integrin alpha N-terminal domain"/>
    <property type="match status" value="2"/>
</dbReference>
<dbReference type="Pfam" id="PF07593">
    <property type="entry name" value="UnbV_ASPIC"/>
    <property type="match status" value="1"/>
</dbReference>
<name>A0A3B0BZT9_9FLAO</name>
<dbReference type="InterPro" id="IPR013517">
    <property type="entry name" value="FG-GAP"/>
</dbReference>
<dbReference type="Gene3D" id="2.130.10.130">
    <property type="entry name" value="Integrin alpha, N-terminal"/>
    <property type="match status" value="4"/>
</dbReference>
<dbReference type="OrthoDB" id="9816120at2"/>
<dbReference type="AlphaFoldDB" id="A0A3B0BZT9"/>
<accession>A0A3B0BZT9</accession>
<dbReference type="PANTHER" id="PTHR16026">
    <property type="entry name" value="CARTILAGE ACIDIC PROTEIN 1"/>
    <property type="match status" value="1"/>
</dbReference>
<evidence type="ECO:0000256" key="1">
    <source>
        <dbReference type="ARBA" id="ARBA00022729"/>
    </source>
</evidence>
<evidence type="ECO:0000259" key="2">
    <source>
        <dbReference type="Pfam" id="PF07593"/>
    </source>
</evidence>
<dbReference type="RefSeq" id="WP_120713858.1">
    <property type="nucleotide sequence ID" value="NZ_RBCJ01000005.1"/>
</dbReference>
<comment type="caution">
    <text evidence="3">The sequence shown here is derived from an EMBL/GenBank/DDBJ whole genome shotgun (WGS) entry which is preliminary data.</text>
</comment>